<gene>
    <name evidence="1" type="ORF">BaRGS_00039051</name>
</gene>
<accession>A0ABD0J4P0</accession>
<protein>
    <submittedName>
        <fullName evidence="1">Uncharacterized protein</fullName>
    </submittedName>
</protein>
<dbReference type="EMBL" id="JACVVK020000662">
    <property type="protein sequence ID" value="KAK7458920.1"/>
    <property type="molecule type" value="Genomic_DNA"/>
</dbReference>
<keyword evidence="2" id="KW-1185">Reference proteome</keyword>
<evidence type="ECO:0000313" key="2">
    <source>
        <dbReference type="Proteomes" id="UP001519460"/>
    </source>
</evidence>
<sequence length="112" mass="11909">MPREVTLSQRFLGGSKCLWSILTVCGAPLNWPFAWNRFLLHGVMTAEATQNAGRGFDAVRSHPPVPGGVAITLTNTPAHCQPEGGSRVITPIHKAPVTGDSVVAAEDPTLRP</sequence>
<dbReference type="Proteomes" id="UP001519460">
    <property type="component" value="Unassembled WGS sequence"/>
</dbReference>
<organism evidence="1 2">
    <name type="scientific">Batillaria attramentaria</name>
    <dbReference type="NCBI Taxonomy" id="370345"/>
    <lineage>
        <taxon>Eukaryota</taxon>
        <taxon>Metazoa</taxon>
        <taxon>Spiralia</taxon>
        <taxon>Lophotrochozoa</taxon>
        <taxon>Mollusca</taxon>
        <taxon>Gastropoda</taxon>
        <taxon>Caenogastropoda</taxon>
        <taxon>Sorbeoconcha</taxon>
        <taxon>Cerithioidea</taxon>
        <taxon>Batillariidae</taxon>
        <taxon>Batillaria</taxon>
    </lineage>
</organism>
<proteinExistence type="predicted"/>
<evidence type="ECO:0000313" key="1">
    <source>
        <dbReference type="EMBL" id="KAK7458920.1"/>
    </source>
</evidence>
<name>A0ABD0J4P0_9CAEN</name>
<comment type="caution">
    <text evidence="1">The sequence shown here is derived from an EMBL/GenBank/DDBJ whole genome shotgun (WGS) entry which is preliminary data.</text>
</comment>
<reference evidence="1 2" key="1">
    <citation type="journal article" date="2023" name="Sci. Data">
        <title>Genome assembly of the Korean intertidal mud-creeper Batillaria attramentaria.</title>
        <authorList>
            <person name="Patra A.K."/>
            <person name="Ho P.T."/>
            <person name="Jun S."/>
            <person name="Lee S.J."/>
            <person name="Kim Y."/>
            <person name="Won Y.J."/>
        </authorList>
    </citation>
    <scope>NUCLEOTIDE SEQUENCE [LARGE SCALE GENOMIC DNA]</scope>
    <source>
        <strain evidence="1">Wonlab-2016</strain>
    </source>
</reference>
<dbReference type="AlphaFoldDB" id="A0ABD0J4P0"/>